<dbReference type="AlphaFoldDB" id="A0AAN7DHH8"/>
<reference evidence="3 4" key="1">
    <citation type="submission" date="2022-11" db="EMBL/GenBank/DDBJ databases">
        <title>Mucor velutinosus strain NIH1002 WGS.</title>
        <authorList>
            <person name="Subramanian P."/>
            <person name="Mullikin J.C."/>
            <person name="Segre J.A."/>
            <person name="Zelazny A.M."/>
        </authorList>
    </citation>
    <scope>NUCLEOTIDE SEQUENCE [LARGE SCALE GENOMIC DNA]</scope>
    <source>
        <strain evidence="3 4">NIH1002</strain>
    </source>
</reference>
<protein>
    <submittedName>
        <fullName evidence="3">Uncharacterized protein</fullName>
    </submittedName>
</protein>
<evidence type="ECO:0000313" key="4">
    <source>
        <dbReference type="Proteomes" id="UP001304243"/>
    </source>
</evidence>
<evidence type="ECO:0000313" key="3">
    <source>
        <dbReference type="EMBL" id="KAK4516639.1"/>
    </source>
</evidence>
<dbReference type="GeneID" id="89955302"/>
<accession>A0AAN7DHH8</accession>
<keyword evidence="4" id="KW-1185">Reference proteome</keyword>
<dbReference type="Proteomes" id="UP001304243">
    <property type="component" value="Unassembled WGS sequence"/>
</dbReference>
<feature type="compositionally biased region" description="Low complexity" evidence="2">
    <location>
        <begin position="112"/>
        <end position="121"/>
    </location>
</feature>
<evidence type="ECO:0000256" key="2">
    <source>
        <dbReference type="SAM" id="MobiDB-lite"/>
    </source>
</evidence>
<proteinExistence type="predicted"/>
<organism evidence="3 4">
    <name type="scientific">Mucor velutinosus</name>
    <dbReference type="NCBI Taxonomy" id="708070"/>
    <lineage>
        <taxon>Eukaryota</taxon>
        <taxon>Fungi</taxon>
        <taxon>Fungi incertae sedis</taxon>
        <taxon>Mucoromycota</taxon>
        <taxon>Mucoromycotina</taxon>
        <taxon>Mucoromycetes</taxon>
        <taxon>Mucorales</taxon>
        <taxon>Mucorineae</taxon>
        <taxon>Mucoraceae</taxon>
        <taxon>Mucor</taxon>
    </lineage>
</organism>
<evidence type="ECO:0000256" key="1">
    <source>
        <dbReference type="SAM" id="Coils"/>
    </source>
</evidence>
<dbReference type="RefSeq" id="XP_064683305.1">
    <property type="nucleotide sequence ID" value="XM_064830803.1"/>
</dbReference>
<sequence>MPRTPPAIILPNNLPSAWVNRSKVNKKKSNASNIYASQKQISFDDTDEYLIIPPIHLADSTITDSNEVTSSIIAIDEMQTRTLSASVSTNQSSYANTTTQQQQKSHQEHQQQQHFQQTQQRHLSDQKNACSSSSSSVKQNALAVTPSSSHSHSKESNLMSHEQDPDVTMDELNTAFEHHKRSANDFLTPSSQQFESLVMVSRDLASDFQKFMEEYRDIKKSIEDKKKELIQYTEERLRYLTQRQTHFQKELKTLQEFI</sequence>
<keyword evidence="1" id="KW-0175">Coiled coil</keyword>
<name>A0AAN7DHH8_9FUNG</name>
<comment type="caution">
    <text evidence="3">The sequence shown here is derived from an EMBL/GenBank/DDBJ whole genome shotgun (WGS) entry which is preliminary data.</text>
</comment>
<feature type="compositionally biased region" description="Polar residues" evidence="2">
    <location>
        <begin position="84"/>
        <end position="96"/>
    </location>
</feature>
<feature type="coiled-coil region" evidence="1">
    <location>
        <begin position="208"/>
        <end position="235"/>
    </location>
</feature>
<dbReference type="EMBL" id="JASEJX010000014">
    <property type="protein sequence ID" value="KAK4516639.1"/>
    <property type="molecule type" value="Genomic_DNA"/>
</dbReference>
<feature type="region of interest" description="Disordered" evidence="2">
    <location>
        <begin position="84"/>
        <end position="164"/>
    </location>
</feature>
<gene>
    <name evidence="3" type="ORF">ATC70_011616</name>
</gene>